<evidence type="ECO:0000313" key="3">
    <source>
        <dbReference type="Proteomes" id="UP000488299"/>
    </source>
</evidence>
<keyword evidence="1" id="KW-0732">Signal</keyword>
<evidence type="ECO:0000313" key="2">
    <source>
        <dbReference type="EMBL" id="KAB7733224.1"/>
    </source>
</evidence>
<feature type="chain" id="PRO_5029579192" description="DUF4369 domain-containing protein" evidence="1">
    <location>
        <begin position="20"/>
        <end position="248"/>
    </location>
</feature>
<keyword evidence="3" id="KW-1185">Reference proteome</keyword>
<sequence>MRQLSIFFVFILLTSPGFAQSGGMLSATRDRVNFSGLLVPSTGVLFGVAGERGKLLGDAYYDTTFQAGNIRFYGRIGAVDSLGGVPIRLNLLHQEVEVRAGANDVRAAKAPSIRQFVMNNRAGSVSQFVNVREYKGEADKLGGFFEQVVPGKLQLLQRHSITLQRANYNAALNVGTKDEELLKKREWYVARGAEATRFAGTRKALLELMADKQTVIETYLKTRKPDLKKEAGMADVFAYYNSLISTGH</sequence>
<gene>
    <name evidence="2" type="ORF">F5984_04660</name>
</gene>
<dbReference type="AlphaFoldDB" id="A0A7J5U5V4"/>
<name>A0A7J5U5V4_9BACT</name>
<feature type="signal peptide" evidence="1">
    <location>
        <begin position="1"/>
        <end position="19"/>
    </location>
</feature>
<reference evidence="2 3" key="1">
    <citation type="submission" date="2019-10" db="EMBL/GenBank/DDBJ databases">
        <title>Rudanella paleaurantiibacter sp. nov., isolated from sludge.</title>
        <authorList>
            <person name="Xu S.Q."/>
        </authorList>
    </citation>
    <scope>NUCLEOTIDE SEQUENCE [LARGE SCALE GENOMIC DNA]</scope>
    <source>
        <strain evidence="2 3">HX-22-17</strain>
    </source>
</reference>
<evidence type="ECO:0000256" key="1">
    <source>
        <dbReference type="SAM" id="SignalP"/>
    </source>
</evidence>
<dbReference type="EMBL" id="WELI01000001">
    <property type="protein sequence ID" value="KAB7733224.1"/>
    <property type="molecule type" value="Genomic_DNA"/>
</dbReference>
<evidence type="ECO:0008006" key="4">
    <source>
        <dbReference type="Google" id="ProtNLM"/>
    </source>
</evidence>
<accession>A0A7J5U5V4</accession>
<organism evidence="2 3">
    <name type="scientific">Rudanella paleaurantiibacter</name>
    <dbReference type="NCBI Taxonomy" id="2614655"/>
    <lineage>
        <taxon>Bacteria</taxon>
        <taxon>Pseudomonadati</taxon>
        <taxon>Bacteroidota</taxon>
        <taxon>Cytophagia</taxon>
        <taxon>Cytophagales</taxon>
        <taxon>Cytophagaceae</taxon>
        <taxon>Rudanella</taxon>
    </lineage>
</organism>
<protein>
    <recommendedName>
        <fullName evidence="4">DUF4369 domain-containing protein</fullName>
    </recommendedName>
</protein>
<dbReference type="Proteomes" id="UP000488299">
    <property type="component" value="Unassembled WGS sequence"/>
</dbReference>
<proteinExistence type="predicted"/>
<comment type="caution">
    <text evidence="2">The sequence shown here is derived from an EMBL/GenBank/DDBJ whole genome shotgun (WGS) entry which is preliminary data.</text>
</comment>
<dbReference type="RefSeq" id="WP_152123063.1">
    <property type="nucleotide sequence ID" value="NZ_WELI01000001.1"/>
</dbReference>